<dbReference type="FunFam" id="1.20.1250.20:FF:000286">
    <property type="entry name" value="MFS efflux transporter"/>
    <property type="match status" value="1"/>
</dbReference>
<dbReference type="Proteomes" id="UP000054097">
    <property type="component" value="Unassembled WGS sequence"/>
</dbReference>
<dbReference type="Gene3D" id="1.20.1250.20">
    <property type="entry name" value="MFS general substrate transporter like domains"/>
    <property type="match status" value="2"/>
</dbReference>
<sequence length="520" mass="55451">MSSTLVETLSKHSWSGEPISVLPRAHSQGRSASKQSIDVPGSTVSIKESDRVSISAQNLSQTPITATHAGDSLIANPGEGSDNDKAKQKRRYRLVVASIIWCFIVMGLNDGSLGPLLPIYQEYYNINFITVSVLFICGCSGCITAAVLNVFVSRLFALSKILVLGTAFQVVAHSILSSAPPFYAMCIAFFLNGMGAALLNAQGNSLLSMLHDPTSMGLAHASYGFGALIGPLISTQFANIYTTTGSKRWALYYTVMLGTVLSSMIVFIVVFRGKGYEEILHDIGVPAFKPEGIEMTNTNEQNRSSLDGGHSGDEGGESEAVSRRARESDSFASVLKQSAVHTLAAFIFIYVGLEVTIGGWIVTFMINERGGGASSGYVSSGFFAGLALGRVTLLWVNKKLGERNAVFLYIAIGIGLEFTVWFVPSLIGNAIAVSFVGLVLGPFYPIVMSQTGRIIPRKVLSGSIGWIAGFGQSGSAILPFATGALANRYGIISLQPLIVAMMAAMAVLWFMVPSSTKKKD</sequence>
<keyword evidence="3" id="KW-0813">Transport</keyword>
<proteinExistence type="inferred from homology"/>
<feature type="region of interest" description="Disordered" evidence="7">
    <location>
        <begin position="297"/>
        <end position="322"/>
    </location>
</feature>
<dbReference type="OrthoDB" id="413079at2759"/>
<feature type="transmembrane region" description="Helical" evidence="8">
    <location>
        <begin position="155"/>
        <end position="176"/>
    </location>
</feature>
<feature type="transmembrane region" description="Helical" evidence="8">
    <location>
        <begin position="182"/>
        <end position="201"/>
    </location>
</feature>
<dbReference type="PANTHER" id="PTHR23514:SF3">
    <property type="entry name" value="BYPASS OF STOP CODON PROTEIN 6"/>
    <property type="match status" value="1"/>
</dbReference>
<feature type="transmembrane region" description="Helical" evidence="8">
    <location>
        <begin position="459"/>
        <end position="481"/>
    </location>
</feature>
<evidence type="ECO:0000256" key="3">
    <source>
        <dbReference type="ARBA" id="ARBA00022448"/>
    </source>
</evidence>
<dbReference type="PANTHER" id="PTHR23514">
    <property type="entry name" value="BYPASS OF STOP CODON PROTEIN 6"/>
    <property type="match status" value="1"/>
</dbReference>
<dbReference type="PROSITE" id="PS50850">
    <property type="entry name" value="MFS"/>
    <property type="match status" value="1"/>
</dbReference>
<dbReference type="InterPro" id="IPR020846">
    <property type="entry name" value="MFS_dom"/>
</dbReference>
<dbReference type="InterPro" id="IPR036259">
    <property type="entry name" value="MFS_trans_sf"/>
</dbReference>
<evidence type="ECO:0000256" key="5">
    <source>
        <dbReference type="ARBA" id="ARBA00022989"/>
    </source>
</evidence>
<reference evidence="10 11" key="1">
    <citation type="submission" date="2014-04" db="EMBL/GenBank/DDBJ databases">
        <authorList>
            <consortium name="DOE Joint Genome Institute"/>
            <person name="Kuo A."/>
            <person name="Zuccaro A."/>
            <person name="Kohler A."/>
            <person name="Nagy L.G."/>
            <person name="Floudas D."/>
            <person name="Copeland A."/>
            <person name="Barry K.W."/>
            <person name="Cichocki N."/>
            <person name="Veneault-Fourrey C."/>
            <person name="LaButti K."/>
            <person name="Lindquist E.A."/>
            <person name="Lipzen A."/>
            <person name="Lundell T."/>
            <person name="Morin E."/>
            <person name="Murat C."/>
            <person name="Sun H."/>
            <person name="Tunlid A."/>
            <person name="Henrissat B."/>
            <person name="Grigoriev I.V."/>
            <person name="Hibbett D.S."/>
            <person name="Martin F."/>
            <person name="Nordberg H.P."/>
            <person name="Cantor M.N."/>
            <person name="Hua S.X."/>
        </authorList>
    </citation>
    <scope>NUCLEOTIDE SEQUENCE [LARGE SCALE GENOMIC DNA]</scope>
    <source>
        <strain evidence="10 11">MAFF 305830</strain>
    </source>
</reference>
<dbReference type="STRING" id="933852.A0A0C2WPN6"/>
<comment type="similarity">
    <text evidence="2">Belongs to the major facilitator superfamily.</text>
</comment>
<dbReference type="InterPro" id="IPR051788">
    <property type="entry name" value="MFS_Transporter"/>
</dbReference>
<dbReference type="GO" id="GO:0022857">
    <property type="term" value="F:transmembrane transporter activity"/>
    <property type="evidence" value="ECO:0007669"/>
    <property type="project" value="InterPro"/>
</dbReference>
<evidence type="ECO:0000256" key="8">
    <source>
        <dbReference type="SAM" id="Phobius"/>
    </source>
</evidence>
<feature type="transmembrane region" description="Helical" evidence="8">
    <location>
        <begin position="378"/>
        <end position="396"/>
    </location>
</feature>
<feature type="transmembrane region" description="Helical" evidence="8">
    <location>
        <begin position="221"/>
        <end position="238"/>
    </location>
</feature>
<evidence type="ECO:0000313" key="10">
    <source>
        <dbReference type="EMBL" id="KIM28168.1"/>
    </source>
</evidence>
<feature type="compositionally biased region" description="Polar residues" evidence="7">
    <location>
        <begin position="28"/>
        <end position="43"/>
    </location>
</feature>
<evidence type="ECO:0000259" key="9">
    <source>
        <dbReference type="PROSITE" id="PS50850"/>
    </source>
</evidence>
<feature type="transmembrane region" description="Helical" evidence="8">
    <location>
        <begin position="493"/>
        <end position="512"/>
    </location>
</feature>
<feature type="transmembrane region" description="Helical" evidence="8">
    <location>
        <begin position="405"/>
        <end position="423"/>
    </location>
</feature>
<name>A0A0C2WPN6_SERVB</name>
<evidence type="ECO:0000256" key="1">
    <source>
        <dbReference type="ARBA" id="ARBA00004127"/>
    </source>
</evidence>
<feature type="transmembrane region" description="Helical" evidence="8">
    <location>
        <begin position="92"/>
        <end position="108"/>
    </location>
</feature>
<feature type="transmembrane region" description="Helical" evidence="8">
    <location>
        <begin position="128"/>
        <end position="148"/>
    </location>
</feature>
<dbReference type="Pfam" id="PF07690">
    <property type="entry name" value="MFS_1"/>
    <property type="match status" value="1"/>
</dbReference>
<accession>A0A0C2WPN6</accession>
<feature type="region of interest" description="Disordered" evidence="7">
    <location>
        <begin position="20"/>
        <end position="43"/>
    </location>
</feature>
<dbReference type="HOGENOM" id="CLU_021993_6_0_1"/>
<evidence type="ECO:0000256" key="6">
    <source>
        <dbReference type="ARBA" id="ARBA00023136"/>
    </source>
</evidence>
<dbReference type="AlphaFoldDB" id="A0A0C2WPN6"/>
<reference evidence="11" key="2">
    <citation type="submission" date="2015-01" db="EMBL/GenBank/DDBJ databases">
        <title>Evolutionary Origins and Diversification of the Mycorrhizal Mutualists.</title>
        <authorList>
            <consortium name="DOE Joint Genome Institute"/>
            <consortium name="Mycorrhizal Genomics Consortium"/>
            <person name="Kohler A."/>
            <person name="Kuo A."/>
            <person name="Nagy L.G."/>
            <person name="Floudas D."/>
            <person name="Copeland A."/>
            <person name="Barry K.W."/>
            <person name="Cichocki N."/>
            <person name="Veneault-Fourrey C."/>
            <person name="LaButti K."/>
            <person name="Lindquist E.A."/>
            <person name="Lipzen A."/>
            <person name="Lundell T."/>
            <person name="Morin E."/>
            <person name="Murat C."/>
            <person name="Riley R."/>
            <person name="Ohm R."/>
            <person name="Sun H."/>
            <person name="Tunlid A."/>
            <person name="Henrissat B."/>
            <person name="Grigoriev I.V."/>
            <person name="Hibbett D.S."/>
            <person name="Martin F."/>
        </authorList>
    </citation>
    <scope>NUCLEOTIDE SEQUENCE [LARGE SCALE GENOMIC DNA]</scope>
    <source>
        <strain evidence="11">MAFF 305830</strain>
    </source>
</reference>
<dbReference type="GO" id="GO:0016020">
    <property type="term" value="C:membrane"/>
    <property type="evidence" value="ECO:0007669"/>
    <property type="project" value="TreeGrafter"/>
</dbReference>
<dbReference type="InterPro" id="IPR011701">
    <property type="entry name" value="MFS"/>
</dbReference>
<evidence type="ECO:0000256" key="2">
    <source>
        <dbReference type="ARBA" id="ARBA00008335"/>
    </source>
</evidence>
<protein>
    <recommendedName>
        <fullName evidence="9">Major facilitator superfamily (MFS) profile domain-containing protein</fullName>
    </recommendedName>
</protein>
<keyword evidence="6 8" id="KW-0472">Membrane</keyword>
<dbReference type="EMBL" id="KN824294">
    <property type="protein sequence ID" value="KIM28168.1"/>
    <property type="molecule type" value="Genomic_DNA"/>
</dbReference>
<evidence type="ECO:0000313" key="11">
    <source>
        <dbReference type="Proteomes" id="UP000054097"/>
    </source>
</evidence>
<evidence type="ECO:0000256" key="4">
    <source>
        <dbReference type="ARBA" id="ARBA00022692"/>
    </source>
</evidence>
<gene>
    <name evidence="10" type="ORF">M408DRAFT_23879</name>
</gene>
<keyword evidence="5 8" id="KW-1133">Transmembrane helix</keyword>
<keyword evidence="11" id="KW-1185">Reference proteome</keyword>
<dbReference type="SUPFAM" id="SSF103473">
    <property type="entry name" value="MFS general substrate transporter"/>
    <property type="match status" value="1"/>
</dbReference>
<feature type="domain" description="Major facilitator superfamily (MFS) profile" evidence="9">
    <location>
        <begin position="95"/>
        <end position="518"/>
    </location>
</feature>
<comment type="subcellular location">
    <subcellularLocation>
        <location evidence="1">Endomembrane system</location>
        <topology evidence="1">Multi-pass membrane protein</topology>
    </subcellularLocation>
</comment>
<keyword evidence="4 8" id="KW-0812">Transmembrane</keyword>
<feature type="transmembrane region" description="Helical" evidence="8">
    <location>
        <begin position="250"/>
        <end position="271"/>
    </location>
</feature>
<feature type="transmembrane region" description="Helical" evidence="8">
    <location>
        <begin position="343"/>
        <end position="366"/>
    </location>
</feature>
<evidence type="ECO:0000256" key="7">
    <source>
        <dbReference type="SAM" id="MobiDB-lite"/>
    </source>
</evidence>
<organism evidence="10 11">
    <name type="scientific">Serendipita vermifera MAFF 305830</name>
    <dbReference type="NCBI Taxonomy" id="933852"/>
    <lineage>
        <taxon>Eukaryota</taxon>
        <taxon>Fungi</taxon>
        <taxon>Dikarya</taxon>
        <taxon>Basidiomycota</taxon>
        <taxon>Agaricomycotina</taxon>
        <taxon>Agaricomycetes</taxon>
        <taxon>Sebacinales</taxon>
        <taxon>Serendipitaceae</taxon>
        <taxon>Serendipita</taxon>
    </lineage>
</organism>
<feature type="transmembrane region" description="Helical" evidence="8">
    <location>
        <begin position="429"/>
        <end position="447"/>
    </location>
</feature>
<dbReference type="GO" id="GO:0012505">
    <property type="term" value="C:endomembrane system"/>
    <property type="evidence" value="ECO:0007669"/>
    <property type="project" value="UniProtKB-SubCell"/>
</dbReference>